<dbReference type="EMBL" id="AHON02000027">
    <property type="protein sequence ID" value="EKO34854.1"/>
    <property type="molecule type" value="Genomic_DNA"/>
</dbReference>
<dbReference type="Pfam" id="PF00465">
    <property type="entry name" value="Fe-ADH"/>
    <property type="match status" value="1"/>
</dbReference>
<dbReference type="Proteomes" id="UP000006329">
    <property type="component" value="Unassembled WGS sequence"/>
</dbReference>
<keyword evidence="1 4" id="KW-0560">Oxidoreductase</keyword>
<dbReference type="InterPro" id="IPR039697">
    <property type="entry name" value="Alcohol_dehydrogenase_Fe"/>
</dbReference>
<dbReference type="Gene3D" id="1.20.1090.10">
    <property type="entry name" value="Dehydroquinate synthase-like - alpha domain"/>
    <property type="match status" value="1"/>
</dbReference>
<dbReference type="RefSeq" id="WP_004475166.1">
    <property type="nucleotide sequence ID" value="NZ_AHON02000027.1"/>
</dbReference>
<comment type="caution">
    <text evidence="4">The sequence shown here is derived from an EMBL/GenBank/DDBJ whole genome shotgun (WGS) entry which is preliminary data.</text>
</comment>
<dbReference type="Pfam" id="PF25137">
    <property type="entry name" value="ADH_Fe_C"/>
    <property type="match status" value="1"/>
</dbReference>
<evidence type="ECO:0000313" key="4">
    <source>
        <dbReference type="EMBL" id="EKO34854.1"/>
    </source>
</evidence>
<sequence length="361" mass="40300">MSIDLPNSKNVLRYVFGDGALKSLEKILKPRREKNTNAVFFIDIYFKGKNIVSSLPLEKEDLVFYYDSDHEPKTDYIDELRDQILSSIGEPCAIVGLGGGCTLDVAKAVSNLIPNGGRSEDYQGWDLLKKPGIFKVGIPTLSGTGAEASRTCVLMNLKKNLKLGMNSEFTIYDQLILDPELTATVPRDQYFYTGMDTYIHCIESLNGSYRHPVGDAFSREALELCREVFLSDDMMSGENRKKLMVASYLGGCAIANSYVGVVHPFSAGLSVVLGTHHCISNCIVMNQMSEFYPKETDEFHFMMDKQKINLSKGICSSLDDSQMERLHLSTVIHEKPLTNALGSDFKNILTQEKTRSIFSSF</sequence>
<evidence type="ECO:0000259" key="2">
    <source>
        <dbReference type="Pfam" id="PF00465"/>
    </source>
</evidence>
<organism evidence="4 5">
    <name type="scientific">Leptospira santarosai str. MOR084</name>
    <dbReference type="NCBI Taxonomy" id="1049984"/>
    <lineage>
        <taxon>Bacteria</taxon>
        <taxon>Pseudomonadati</taxon>
        <taxon>Spirochaetota</taxon>
        <taxon>Spirochaetia</taxon>
        <taxon>Leptospirales</taxon>
        <taxon>Leptospiraceae</taxon>
        <taxon>Leptospira</taxon>
    </lineage>
</organism>
<name>A0A0E2BI61_9LEPT</name>
<feature type="domain" description="Fe-containing alcohol dehydrogenase-like C-terminal" evidence="3">
    <location>
        <begin position="192"/>
        <end position="297"/>
    </location>
</feature>
<feature type="domain" description="Alcohol dehydrogenase iron-type/glycerol dehydrogenase GldA" evidence="2">
    <location>
        <begin position="13"/>
        <end position="179"/>
    </location>
</feature>
<protein>
    <submittedName>
        <fullName evidence="4">Alcohol dehydrogenase, iron-dependent</fullName>
        <ecNumber evidence="4">1.1.1.1</ecNumber>
    </submittedName>
</protein>
<dbReference type="GO" id="GO:0046872">
    <property type="term" value="F:metal ion binding"/>
    <property type="evidence" value="ECO:0007669"/>
    <property type="project" value="InterPro"/>
</dbReference>
<dbReference type="PANTHER" id="PTHR11496">
    <property type="entry name" value="ALCOHOL DEHYDROGENASE"/>
    <property type="match status" value="1"/>
</dbReference>
<reference evidence="4" key="1">
    <citation type="submission" date="2012-10" db="EMBL/GenBank/DDBJ databases">
        <authorList>
            <person name="Harkins D.M."/>
            <person name="Durkin A.S."/>
            <person name="Brinkac L.M."/>
            <person name="Haft D.H."/>
            <person name="Selengut J.D."/>
            <person name="Sanka R."/>
            <person name="DePew J."/>
            <person name="Purushe J."/>
            <person name="Matthias M.A."/>
            <person name="Vinetz J.M."/>
            <person name="Sutton G.G."/>
            <person name="Nierman W.C."/>
            <person name="Fouts D.E."/>
        </authorList>
    </citation>
    <scope>NUCLEOTIDE SEQUENCE [LARGE SCALE GENOMIC DNA]</scope>
    <source>
        <strain evidence="4">MOR084</strain>
    </source>
</reference>
<evidence type="ECO:0000313" key="5">
    <source>
        <dbReference type="Proteomes" id="UP000006329"/>
    </source>
</evidence>
<accession>A0A0E2BI61</accession>
<dbReference type="AlphaFoldDB" id="A0A0E2BI61"/>
<proteinExistence type="predicted"/>
<dbReference type="EC" id="1.1.1.1" evidence="4"/>
<evidence type="ECO:0000259" key="3">
    <source>
        <dbReference type="Pfam" id="PF25137"/>
    </source>
</evidence>
<dbReference type="InterPro" id="IPR001670">
    <property type="entry name" value="ADH_Fe/GldA"/>
</dbReference>
<evidence type="ECO:0000256" key="1">
    <source>
        <dbReference type="ARBA" id="ARBA00023002"/>
    </source>
</evidence>
<dbReference type="CDD" id="cd08184">
    <property type="entry name" value="Fe-ADH_KdnB-like"/>
    <property type="match status" value="1"/>
</dbReference>
<dbReference type="GO" id="GO:0004022">
    <property type="term" value="F:alcohol dehydrogenase (NAD+) activity"/>
    <property type="evidence" value="ECO:0007669"/>
    <property type="project" value="UniProtKB-EC"/>
</dbReference>
<dbReference type="Gene3D" id="3.40.50.1970">
    <property type="match status" value="1"/>
</dbReference>
<dbReference type="SUPFAM" id="SSF56796">
    <property type="entry name" value="Dehydroquinate synthase-like"/>
    <property type="match status" value="1"/>
</dbReference>
<keyword evidence="5" id="KW-1185">Reference proteome</keyword>
<dbReference type="PANTHER" id="PTHR11496:SF104">
    <property type="entry name" value="3-DEOXY-ALPHA-D-MANNO-OCTULOSONATE 8-OXIDASE"/>
    <property type="match status" value="1"/>
</dbReference>
<dbReference type="InterPro" id="IPR056798">
    <property type="entry name" value="ADH_Fe_C"/>
</dbReference>
<gene>
    <name evidence="4" type="ORF">LEP1GSC179_1591</name>
</gene>